<dbReference type="EMBL" id="GGEC01005017">
    <property type="protein sequence ID" value="MBW85500.1"/>
    <property type="molecule type" value="Transcribed_RNA"/>
</dbReference>
<proteinExistence type="predicted"/>
<accession>A0A2P2IWA9</accession>
<reference evidence="1" key="1">
    <citation type="submission" date="2018-02" db="EMBL/GenBank/DDBJ databases">
        <title>Rhizophora mucronata_Transcriptome.</title>
        <authorList>
            <person name="Meera S.P."/>
            <person name="Sreeshan A."/>
            <person name="Augustine A."/>
        </authorList>
    </citation>
    <scope>NUCLEOTIDE SEQUENCE</scope>
    <source>
        <tissue evidence="1">Leaf</tissue>
    </source>
</reference>
<organism evidence="1">
    <name type="scientific">Rhizophora mucronata</name>
    <name type="common">Asiatic mangrove</name>
    <dbReference type="NCBI Taxonomy" id="61149"/>
    <lineage>
        <taxon>Eukaryota</taxon>
        <taxon>Viridiplantae</taxon>
        <taxon>Streptophyta</taxon>
        <taxon>Embryophyta</taxon>
        <taxon>Tracheophyta</taxon>
        <taxon>Spermatophyta</taxon>
        <taxon>Magnoliopsida</taxon>
        <taxon>eudicotyledons</taxon>
        <taxon>Gunneridae</taxon>
        <taxon>Pentapetalae</taxon>
        <taxon>rosids</taxon>
        <taxon>fabids</taxon>
        <taxon>Malpighiales</taxon>
        <taxon>Rhizophoraceae</taxon>
        <taxon>Rhizophora</taxon>
    </lineage>
</organism>
<dbReference type="AlphaFoldDB" id="A0A2P2IWA9"/>
<name>A0A2P2IWA9_RHIMU</name>
<evidence type="ECO:0000313" key="1">
    <source>
        <dbReference type="EMBL" id="MBW85500.1"/>
    </source>
</evidence>
<protein>
    <submittedName>
        <fullName evidence="1">Uncharacterized protein</fullName>
    </submittedName>
</protein>
<sequence>MRNILLLDNKKDLNTIISINL</sequence>